<sequence length="576" mass="61285">KTLHQTFNRMGEDSAHADRSTATLSGPASSEPDSTSTLPGPTSSEPCSTTLPEHASSESPSTITLHGAVSSEPCSTILNEHAISGSPSVTTLPGPVSSNRSSTILPGQASTNRKSATLPANSNRISTIIPGLASTDASSELEVEAQDILIPSFGRGSAPSSPIHTLTRRGSKNTGSPTGGQVSAITVVALLDQLVAMIEAVQDNQRRMEKRQVELEGVVRGVQGDVIRLAKSHTSTANSVAKLLERSRKTSGYVKEVRERLERQSTQVKRLEANHANLLKRNHFKVIIFQEDNEIPTTLLTKDSTAELSNITSPPVQDEMPASTHAMAAGVSHEEGLQTISLSSDEDEGAASPTAEGNMEHLVEVHDEELPGLGAERIERSRADKFKRSSLKKVDSLKKAFSRSSIEKKINKIVPPERREKIKKSFTPNHPKSPTSKSASFHVSPMTFNVKKVRDGDDEALQHGDPVSSPTTVEVPTMGEPEGQMPVAEVHFQGEQVNGQSSPGSVDGVILSAAEGDLDNGPSITLAKSDVPLQKNEENGHNNENGDDHGGDVVEQEIRPAPAPPSSAAVAIQQVS</sequence>
<evidence type="ECO:0000313" key="9">
    <source>
        <dbReference type="Proteomes" id="UP001239994"/>
    </source>
</evidence>
<feature type="region of interest" description="Disordered" evidence="7">
    <location>
        <begin position="496"/>
        <end position="576"/>
    </location>
</feature>
<feature type="compositionally biased region" description="Basic and acidic residues" evidence="7">
    <location>
        <begin position="535"/>
        <end position="558"/>
    </location>
</feature>
<feature type="region of interest" description="Disordered" evidence="7">
    <location>
        <begin position="152"/>
        <end position="179"/>
    </location>
</feature>
<evidence type="ECO:0008006" key="10">
    <source>
        <dbReference type="Google" id="ProtNLM"/>
    </source>
</evidence>
<dbReference type="InterPro" id="IPR026752">
    <property type="entry name" value="Cavin_fam"/>
</dbReference>
<dbReference type="EMBL" id="JAROKS010000013">
    <property type="protein sequence ID" value="KAK1797670.1"/>
    <property type="molecule type" value="Genomic_DNA"/>
</dbReference>
<gene>
    <name evidence="8" type="ORF">P4O66_008032</name>
</gene>
<keyword evidence="9" id="KW-1185">Reference proteome</keyword>
<comment type="similarity">
    <text evidence="3">Belongs to the CAVIN family.</text>
</comment>
<evidence type="ECO:0000256" key="2">
    <source>
        <dbReference type="ARBA" id="ARBA00004496"/>
    </source>
</evidence>
<feature type="compositionally biased region" description="Basic and acidic residues" evidence="7">
    <location>
        <begin position="10"/>
        <end position="19"/>
    </location>
</feature>
<organism evidence="8 9">
    <name type="scientific">Electrophorus voltai</name>
    <dbReference type="NCBI Taxonomy" id="2609070"/>
    <lineage>
        <taxon>Eukaryota</taxon>
        <taxon>Metazoa</taxon>
        <taxon>Chordata</taxon>
        <taxon>Craniata</taxon>
        <taxon>Vertebrata</taxon>
        <taxon>Euteleostomi</taxon>
        <taxon>Actinopterygii</taxon>
        <taxon>Neopterygii</taxon>
        <taxon>Teleostei</taxon>
        <taxon>Ostariophysi</taxon>
        <taxon>Gymnotiformes</taxon>
        <taxon>Gymnotoidei</taxon>
        <taxon>Gymnotidae</taxon>
        <taxon>Electrophorus</taxon>
    </lineage>
</organism>
<accession>A0AAD9DW46</accession>
<feature type="non-terminal residue" evidence="8">
    <location>
        <position position="1"/>
    </location>
</feature>
<feature type="region of interest" description="Disordered" evidence="7">
    <location>
        <begin position="309"/>
        <end position="332"/>
    </location>
</feature>
<feature type="region of interest" description="Disordered" evidence="7">
    <location>
        <begin position="417"/>
        <end position="441"/>
    </location>
</feature>
<dbReference type="GO" id="GO:0005901">
    <property type="term" value="C:caveola"/>
    <property type="evidence" value="ECO:0007669"/>
    <property type="project" value="UniProtKB-SubCell"/>
</dbReference>
<name>A0AAD9DW46_9TELE</name>
<reference evidence="8" key="1">
    <citation type="submission" date="2023-03" db="EMBL/GenBank/DDBJ databases">
        <title>Electrophorus voltai genome.</title>
        <authorList>
            <person name="Bian C."/>
        </authorList>
    </citation>
    <scope>NUCLEOTIDE SEQUENCE</scope>
    <source>
        <strain evidence="8">CB-2022</strain>
        <tissue evidence="8">Muscle</tissue>
    </source>
</reference>
<dbReference type="Pfam" id="PF15237">
    <property type="entry name" value="PTRF_SDPR"/>
    <property type="match status" value="1"/>
</dbReference>
<keyword evidence="6" id="KW-0175">Coiled coil</keyword>
<dbReference type="PANTHER" id="PTHR15240">
    <property type="entry name" value="CAVIN"/>
    <property type="match status" value="1"/>
</dbReference>
<proteinExistence type="inferred from homology"/>
<comment type="caution">
    <text evidence="8">The sequence shown here is derived from an EMBL/GenBank/DDBJ whole genome shotgun (WGS) entry which is preliminary data.</text>
</comment>
<evidence type="ECO:0000256" key="1">
    <source>
        <dbReference type="ARBA" id="ARBA00004345"/>
    </source>
</evidence>
<evidence type="ECO:0000256" key="3">
    <source>
        <dbReference type="ARBA" id="ARBA00008836"/>
    </source>
</evidence>
<dbReference type="Proteomes" id="UP001239994">
    <property type="component" value="Unassembled WGS sequence"/>
</dbReference>
<protein>
    <recommendedName>
        <fullName evidence="10">Caveolae associated protein 2a</fullName>
    </recommendedName>
</protein>
<feature type="compositionally biased region" description="Polar residues" evidence="7">
    <location>
        <begin position="426"/>
        <end position="441"/>
    </location>
</feature>
<dbReference type="GO" id="GO:0005737">
    <property type="term" value="C:cytoplasm"/>
    <property type="evidence" value="ECO:0007669"/>
    <property type="project" value="UniProtKB-SubCell"/>
</dbReference>
<keyword evidence="5" id="KW-0472">Membrane</keyword>
<evidence type="ECO:0000256" key="6">
    <source>
        <dbReference type="SAM" id="Coils"/>
    </source>
</evidence>
<feature type="region of interest" description="Disordered" evidence="7">
    <location>
        <begin position="85"/>
        <end position="118"/>
    </location>
</feature>
<feature type="coiled-coil region" evidence="6">
    <location>
        <begin position="254"/>
        <end position="281"/>
    </location>
</feature>
<comment type="subcellular location">
    <subcellularLocation>
        <location evidence="2">Cytoplasm</location>
    </subcellularLocation>
    <subcellularLocation>
        <location evidence="1">Membrane</location>
        <location evidence="1">Caveola</location>
    </subcellularLocation>
</comment>
<dbReference type="GO" id="GO:0005080">
    <property type="term" value="F:protein kinase C binding"/>
    <property type="evidence" value="ECO:0007669"/>
    <property type="project" value="TreeGrafter"/>
</dbReference>
<evidence type="ECO:0000256" key="7">
    <source>
        <dbReference type="SAM" id="MobiDB-lite"/>
    </source>
</evidence>
<feature type="compositionally biased region" description="Polar residues" evidence="7">
    <location>
        <begin position="20"/>
        <end position="64"/>
    </location>
</feature>
<feature type="region of interest" description="Disordered" evidence="7">
    <location>
        <begin position="456"/>
        <end position="482"/>
    </location>
</feature>
<keyword evidence="4" id="KW-0963">Cytoplasm</keyword>
<feature type="region of interest" description="Disordered" evidence="7">
    <location>
        <begin position="1"/>
        <end position="65"/>
    </location>
</feature>
<evidence type="ECO:0000256" key="5">
    <source>
        <dbReference type="ARBA" id="ARBA00023136"/>
    </source>
</evidence>
<evidence type="ECO:0000256" key="4">
    <source>
        <dbReference type="ARBA" id="ARBA00022490"/>
    </source>
</evidence>
<evidence type="ECO:0000313" key="8">
    <source>
        <dbReference type="EMBL" id="KAK1797670.1"/>
    </source>
</evidence>
<dbReference type="AlphaFoldDB" id="A0AAD9DW46"/>
<dbReference type="PANTHER" id="PTHR15240:SF5">
    <property type="entry name" value="CAVEOLAE-ASSOCIATED PROTEIN 2A"/>
    <property type="match status" value="1"/>
</dbReference>